<keyword evidence="7" id="KW-1185">Reference proteome</keyword>
<name>A0A1Y6D874_9GAMM</name>
<evidence type="ECO:0000256" key="2">
    <source>
        <dbReference type="ARBA" id="ARBA00016109"/>
    </source>
</evidence>
<protein>
    <recommendedName>
        <fullName evidence="2">CRISPR system Cms protein Csm4</fullName>
    </recommendedName>
</protein>
<dbReference type="EMBL" id="FXAM01000001">
    <property type="protein sequence ID" value="SMF96973.1"/>
    <property type="molecule type" value="Genomic_DNA"/>
</dbReference>
<evidence type="ECO:0000313" key="6">
    <source>
        <dbReference type="EMBL" id="SMF96973.1"/>
    </source>
</evidence>
<dbReference type="STRING" id="1760988.SAMN02949497_4387"/>
<keyword evidence="4" id="KW-0051">Antiviral defense</keyword>
<accession>A0A1Y6D874</accession>
<dbReference type="Proteomes" id="UP000192923">
    <property type="component" value="Unassembled WGS sequence"/>
</dbReference>
<reference evidence="6 7" key="1">
    <citation type="submission" date="2016-12" db="EMBL/GenBank/DDBJ databases">
        <authorList>
            <person name="Song W.-J."/>
            <person name="Kurnit D.M."/>
        </authorList>
    </citation>
    <scope>NUCLEOTIDE SEQUENCE [LARGE SCALE GENOMIC DNA]</scope>
    <source>
        <strain evidence="6 7">175</strain>
    </source>
</reference>
<feature type="region of interest" description="Disordered" evidence="5">
    <location>
        <begin position="116"/>
        <end position="136"/>
    </location>
</feature>
<proteinExistence type="inferred from homology"/>
<dbReference type="RefSeq" id="WP_085215810.1">
    <property type="nucleotide sequence ID" value="NZ_FXAM01000001.1"/>
</dbReference>
<evidence type="ECO:0000256" key="4">
    <source>
        <dbReference type="ARBA" id="ARBA00023118"/>
    </source>
</evidence>
<gene>
    <name evidence="6" type="ORF">SAMN02949497_4387</name>
</gene>
<evidence type="ECO:0000256" key="5">
    <source>
        <dbReference type="SAM" id="MobiDB-lite"/>
    </source>
</evidence>
<dbReference type="AlphaFoldDB" id="A0A1Y6D874"/>
<comment type="similarity">
    <text evidence="1">Belongs to the CRISPR-associated Csm4 family.</text>
</comment>
<dbReference type="GO" id="GO:0003723">
    <property type="term" value="F:RNA binding"/>
    <property type="evidence" value="ECO:0007669"/>
    <property type="project" value="UniProtKB-KW"/>
</dbReference>
<sequence length="326" mass="35109">MTPYRVRIRPLSAFGTRPLGDTLFGQLCWAFRNRHGVDRLGQVLDGYTQGRPYAVVSDALPPGYWPRPSLPVACFKVEGEDRKAVKKLAWLPAGRFADPVGTWLLHSLPPGVVPGAAPASHPQPHNALNRETGTTGTGQFAPYAMDQWWFDQKPKQAGDPPPGIRLDIYVVLDESRLSDAELRTLLDDIGAVGFGRDASIGLGKFAVESLEPVELPGQPDADAWLTLAPSAPQGCGFDPGRSFYQPFTRFGRHGDIGVHLPGGPFKAPVLLAQTGAVLTPREFAPRLFVGRGLGGDGSLSKTIEKTVHQGYAPALAIRLPEPKDAA</sequence>
<keyword evidence="3" id="KW-0694">RNA-binding</keyword>
<evidence type="ECO:0000256" key="3">
    <source>
        <dbReference type="ARBA" id="ARBA00022884"/>
    </source>
</evidence>
<evidence type="ECO:0000313" key="7">
    <source>
        <dbReference type="Proteomes" id="UP000192923"/>
    </source>
</evidence>
<dbReference type="InterPro" id="IPR005510">
    <property type="entry name" value="Csm4"/>
</dbReference>
<dbReference type="GO" id="GO:0051607">
    <property type="term" value="P:defense response to virus"/>
    <property type="evidence" value="ECO:0007669"/>
    <property type="project" value="UniProtKB-KW"/>
</dbReference>
<dbReference type="NCBIfam" id="TIGR01903">
    <property type="entry name" value="cas5_csm4"/>
    <property type="match status" value="1"/>
</dbReference>
<dbReference type="OrthoDB" id="9790529at2"/>
<organism evidence="6 7">
    <name type="scientific">Methylomagnum ishizawai</name>
    <dbReference type="NCBI Taxonomy" id="1760988"/>
    <lineage>
        <taxon>Bacteria</taxon>
        <taxon>Pseudomonadati</taxon>
        <taxon>Pseudomonadota</taxon>
        <taxon>Gammaproteobacteria</taxon>
        <taxon>Methylococcales</taxon>
        <taxon>Methylococcaceae</taxon>
        <taxon>Methylomagnum</taxon>
    </lineage>
</organism>
<evidence type="ECO:0000256" key="1">
    <source>
        <dbReference type="ARBA" id="ARBA00005772"/>
    </source>
</evidence>